<dbReference type="Proteomes" id="UP000182135">
    <property type="component" value="Unassembled WGS sequence"/>
</dbReference>
<evidence type="ECO:0000313" key="4">
    <source>
        <dbReference type="Proteomes" id="UP000182135"/>
    </source>
</evidence>
<dbReference type="RefSeq" id="WP_027639116.1">
    <property type="nucleotide sequence ID" value="NZ_BAAACD010000003.1"/>
</dbReference>
<dbReference type="Pfam" id="PF13673">
    <property type="entry name" value="Acetyltransf_10"/>
    <property type="match status" value="1"/>
</dbReference>
<dbReference type="STRING" id="1529.SAMN04487885_1174"/>
<dbReference type="PROSITE" id="PS51186">
    <property type="entry name" value="GNAT"/>
    <property type="match status" value="1"/>
</dbReference>
<dbReference type="GO" id="GO:0016747">
    <property type="term" value="F:acyltransferase activity, transferring groups other than amino-acyl groups"/>
    <property type="evidence" value="ECO:0007669"/>
    <property type="project" value="InterPro"/>
</dbReference>
<evidence type="ECO:0000313" key="2">
    <source>
        <dbReference type="EMBL" id="PWL54879.1"/>
    </source>
</evidence>
<dbReference type="EMBL" id="FOOE01000017">
    <property type="protein sequence ID" value="SFF94882.1"/>
    <property type="molecule type" value="Genomic_DNA"/>
</dbReference>
<reference evidence="3 4" key="1">
    <citation type="submission" date="2016-10" db="EMBL/GenBank/DDBJ databases">
        <authorList>
            <person name="de Groot N.N."/>
        </authorList>
    </citation>
    <scope>NUCLEOTIDE SEQUENCE [LARGE SCALE GENOMIC DNA]</scope>
    <source>
        <strain evidence="3 4">NLAE-zl-G419</strain>
    </source>
</reference>
<reference evidence="2 5" key="2">
    <citation type="submission" date="2018-03" db="EMBL/GenBank/DDBJ databases">
        <title>The uncultured portion of the human microbiome is neutrally assembled.</title>
        <authorList>
            <person name="Jeraldo P."/>
            <person name="Boardman L."/>
            <person name="White B.A."/>
            <person name="Nelson H."/>
            <person name="Goldenfeld N."/>
            <person name="Chia N."/>
        </authorList>
    </citation>
    <scope>NUCLEOTIDE SEQUENCE [LARGE SCALE GENOMIC DNA]</scope>
    <source>
        <strain evidence="2">CIM:MAG 903</strain>
    </source>
</reference>
<dbReference type="SUPFAM" id="SSF55729">
    <property type="entry name" value="Acyl-CoA N-acyltransferases (Nat)"/>
    <property type="match status" value="1"/>
</dbReference>
<organism evidence="3 4">
    <name type="scientific">Clostridium cadaveris</name>
    <dbReference type="NCBI Taxonomy" id="1529"/>
    <lineage>
        <taxon>Bacteria</taxon>
        <taxon>Bacillati</taxon>
        <taxon>Bacillota</taxon>
        <taxon>Clostridia</taxon>
        <taxon>Eubacteriales</taxon>
        <taxon>Clostridiaceae</taxon>
        <taxon>Clostridium</taxon>
    </lineage>
</organism>
<dbReference type="AlphaFoldDB" id="A0A1I2MTS9"/>
<proteinExistence type="predicted"/>
<accession>A0A1I2MTS9</accession>
<dbReference type="CDD" id="cd04301">
    <property type="entry name" value="NAT_SF"/>
    <property type="match status" value="1"/>
</dbReference>
<dbReference type="OrthoDB" id="9775804at2"/>
<dbReference type="GeneID" id="90545393"/>
<dbReference type="eggNOG" id="COG0456">
    <property type="taxonomic scope" value="Bacteria"/>
</dbReference>
<evidence type="ECO:0000313" key="3">
    <source>
        <dbReference type="EMBL" id="SFF94882.1"/>
    </source>
</evidence>
<dbReference type="InterPro" id="IPR000182">
    <property type="entry name" value="GNAT_dom"/>
</dbReference>
<name>A0A1I2MTS9_9CLOT</name>
<gene>
    <name evidence="2" type="ORF">DBY38_03600</name>
    <name evidence="3" type="ORF">SAMN04487885_1174</name>
</gene>
<dbReference type="InterPro" id="IPR016181">
    <property type="entry name" value="Acyl_CoA_acyltransferase"/>
</dbReference>
<evidence type="ECO:0000259" key="1">
    <source>
        <dbReference type="PROSITE" id="PS51186"/>
    </source>
</evidence>
<dbReference type="EMBL" id="QAMZ01000018">
    <property type="protein sequence ID" value="PWL54879.1"/>
    <property type="molecule type" value="Genomic_DNA"/>
</dbReference>
<keyword evidence="3" id="KW-0808">Transferase</keyword>
<protein>
    <submittedName>
        <fullName evidence="3">Acetyltransferase (GNAT) domain-containing protein</fullName>
    </submittedName>
    <submittedName>
        <fullName evidence="2">N-acetyltransferase</fullName>
    </submittedName>
</protein>
<dbReference type="Proteomes" id="UP000246114">
    <property type="component" value="Unassembled WGS sequence"/>
</dbReference>
<feature type="domain" description="N-acetyltransferase" evidence="1">
    <location>
        <begin position="1"/>
        <end position="145"/>
    </location>
</feature>
<keyword evidence="4" id="KW-1185">Reference proteome</keyword>
<dbReference type="Gene3D" id="3.40.630.30">
    <property type="match status" value="1"/>
</dbReference>
<evidence type="ECO:0000313" key="5">
    <source>
        <dbReference type="Proteomes" id="UP000246114"/>
    </source>
</evidence>
<sequence>MKFKEMTLKDIKLVAELYVKTFNSEPWNDRWTIETATKRLTQMMDASAAYGIIAYEGEMICGMILGSEEQYYNGPMFNIKEFCVRNDIRKSGFGTKIFKEFEYRLKEKGISSITLNTVAGHKTEGFYNKMGMTTFSDMIVMEKEI</sequence>